<evidence type="ECO:0000313" key="3">
    <source>
        <dbReference type="Proteomes" id="UP001620597"/>
    </source>
</evidence>
<sequence length="611" mass="69796">MSANPIIYCLENLTDYRQFERLSSDLMSGCGFLNVEPIGGSNDRGRDAIYTTKTNDVFTIFAYTVRSDWSVKLNQDCKRIKEEHHNPDQVVFVCTSDLSGNEKDKAKKKIKDVFNWDLEIYDIERIRVLLAGELRHLIAQHPAIFCPPWFPVKGGLSIAECRDTIIIDHLQPDHSLATWLSRKLSIAGYKTWCYGLSPLAGEDKDESISSLIDQRAVQYLPILSYDFFSDSEFVARLSMAAKADGFVIPCWSDDLSEAASNAKILKLEPAKFDEMWSGGLSQIIEQLNARAIKPDFDEARGKSIALKAYMPEPVTRPISEKVYSNVFAVDVPKSILVCELDKKLHDVELEQLRSEWAFAKVSPQKLLSFDVPPASVPLIKAPRIAEYAWESYREKEGRNSVSVVKELIRRSLFLACSKAGLEYCEDRKLYYFKELESKNNNISFIHVDGRKTHVAGTGIKQDGWGDRATKFRYQLSPSFRVDRDEEGRFWVMTRIYIRVTDLNGKPYEGKEILRKRKKVTKSWWNKEWLARTLGVMQALSKTEDKTLINIGSEKKRTVSVSTRPLDWDCPVSIDVEAVDRIGDFQEEMASSRYFEESDIEDAGKEKEASNE</sequence>
<gene>
    <name evidence="2" type="ORF">WG929_01555</name>
</gene>
<proteinExistence type="predicted"/>
<reference evidence="2 3" key="1">
    <citation type="submission" date="2024-03" db="EMBL/GenBank/DDBJ databases">
        <title>High-quality draft genome sequence of Oceanobacter sp. wDCs-4.</title>
        <authorList>
            <person name="Dong C."/>
        </authorList>
    </citation>
    <scope>NUCLEOTIDE SEQUENCE [LARGE SCALE GENOMIC DNA]</scope>
    <source>
        <strain evidence="3">wDCs-4</strain>
    </source>
</reference>
<name>A0ABW8NDV6_9GAMM</name>
<dbReference type="Proteomes" id="UP001620597">
    <property type="component" value="Unassembled WGS sequence"/>
</dbReference>
<protein>
    <recommendedName>
        <fullName evidence="4">TIR domain-containing protein</fullName>
    </recommendedName>
</protein>
<evidence type="ECO:0000313" key="2">
    <source>
        <dbReference type="EMBL" id="MFK4751083.1"/>
    </source>
</evidence>
<evidence type="ECO:0008006" key="4">
    <source>
        <dbReference type="Google" id="ProtNLM"/>
    </source>
</evidence>
<organism evidence="2 3">
    <name type="scientific">Oceanobacter antarcticus</name>
    <dbReference type="NCBI Taxonomy" id="3133425"/>
    <lineage>
        <taxon>Bacteria</taxon>
        <taxon>Pseudomonadati</taxon>
        <taxon>Pseudomonadota</taxon>
        <taxon>Gammaproteobacteria</taxon>
        <taxon>Oceanospirillales</taxon>
        <taxon>Oceanospirillaceae</taxon>
        <taxon>Oceanobacter</taxon>
    </lineage>
</organism>
<feature type="compositionally biased region" description="Basic and acidic residues" evidence="1">
    <location>
        <begin position="601"/>
        <end position="611"/>
    </location>
</feature>
<feature type="region of interest" description="Disordered" evidence="1">
    <location>
        <begin position="589"/>
        <end position="611"/>
    </location>
</feature>
<accession>A0ABW8NDV6</accession>
<dbReference type="EMBL" id="JBBKTX010000001">
    <property type="protein sequence ID" value="MFK4751083.1"/>
    <property type="molecule type" value="Genomic_DNA"/>
</dbReference>
<comment type="caution">
    <text evidence="2">The sequence shown here is derived from an EMBL/GenBank/DDBJ whole genome shotgun (WGS) entry which is preliminary data.</text>
</comment>
<evidence type="ECO:0000256" key="1">
    <source>
        <dbReference type="SAM" id="MobiDB-lite"/>
    </source>
</evidence>
<dbReference type="RefSeq" id="WP_416204600.1">
    <property type="nucleotide sequence ID" value="NZ_JBBKTX010000001.1"/>
</dbReference>
<keyword evidence="3" id="KW-1185">Reference proteome</keyword>